<evidence type="ECO:0000256" key="1">
    <source>
        <dbReference type="ARBA" id="ARBA00000757"/>
    </source>
</evidence>
<evidence type="ECO:0000256" key="2">
    <source>
        <dbReference type="ARBA" id="ARBA00001947"/>
    </source>
</evidence>
<comment type="pathway">
    <text evidence="4">Nucleotide-sugar biosynthesis; GDP-alpha-D-mannose biosynthesis; alpha-D-mannose 1-phosphate from D-fructose 6-phosphate: step 1/2.</text>
</comment>
<organism evidence="16 17">
    <name type="scientific">Clohesyomyces aquaticus</name>
    <dbReference type="NCBI Taxonomy" id="1231657"/>
    <lineage>
        <taxon>Eukaryota</taxon>
        <taxon>Fungi</taxon>
        <taxon>Dikarya</taxon>
        <taxon>Ascomycota</taxon>
        <taxon>Pezizomycotina</taxon>
        <taxon>Dothideomycetes</taxon>
        <taxon>Pleosporomycetidae</taxon>
        <taxon>Pleosporales</taxon>
        <taxon>Lindgomycetaceae</taxon>
        <taxon>Clohesyomyces</taxon>
    </lineage>
</organism>
<reference evidence="16 17" key="1">
    <citation type="submission" date="2016-07" db="EMBL/GenBank/DDBJ databases">
        <title>Pervasive Adenine N6-methylation of Active Genes in Fungi.</title>
        <authorList>
            <consortium name="DOE Joint Genome Institute"/>
            <person name="Mondo S.J."/>
            <person name="Dannebaum R.O."/>
            <person name="Kuo R.C."/>
            <person name="Labutti K."/>
            <person name="Haridas S."/>
            <person name="Kuo A."/>
            <person name="Salamov A."/>
            <person name="Ahrendt S.R."/>
            <person name="Lipzen A."/>
            <person name="Sullivan W."/>
            <person name="Andreopoulos W.B."/>
            <person name="Clum A."/>
            <person name="Lindquist E."/>
            <person name="Daum C."/>
            <person name="Ramamoorthy G.K."/>
            <person name="Gryganskyi A."/>
            <person name="Culley D."/>
            <person name="Magnuson J.K."/>
            <person name="James T.Y."/>
            <person name="O'Malley M.A."/>
            <person name="Stajich J.E."/>
            <person name="Spatafora J.W."/>
            <person name="Visel A."/>
            <person name="Grigoriev I.V."/>
        </authorList>
    </citation>
    <scope>NUCLEOTIDE SEQUENCE [LARGE SCALE GENOMIC DNA]</scope>
    <source>
        <strain evidence="16 17">CBS 115471</strain>
    </source>
</reference>
<evidence type="ECO:0000256" key="6">
    <source>
        <dbReference type="ARBA" id="ARBA00011956"/>
    </source>
</evidence>
<comment type="similarity">
    <text evidence="5 13">Belongs to the mannose-6-phosphate isomerase type 1 family.</text>
</comment>
<dbReference type="SUPFAM" id="SSF51182">
    <property type="entry name" value="RmlC-like cupins"/>
    <property type="match status" value="1"/>
</dbReference>
<dbReference type="InterPro" id="IPR001250">
    <property type="entry name" value="Man6P_Isoase-1"/>
</dbReference>
<proteinExistence type="inferred from homology"/>
<dbReference type="PRINTS" id="PR00714">
    <property type="entry name" value="MAN6PISMRASE"/>
</dbReference>
<dbReference type="Gene3D" id="1.10.441.10">
    <property type="entry name" value="Phosphomannose Isomerase, domain 2"/>
    <property type="match status" value="1"/>
</dbReference>
<evidence type="ECO:0000256" key="7">
    <source>
        <dbReference type="ARBA" id="ARBA00018236"/>
    </source>
</evidence>
<dbReference type="EMBL" id="MCFA01000005">
    <property type="protein sequence ID" value="ORY18739.1"/>
    <property type="molecule type" value="Genomic_DNA"/>
</dbReference>
<evidence type="ECO:0000313" key="17">
    <source>
        <dbReference type="Proteomes" id="UP000193144"/>
    </source>
</evidence>
<accession>A0A1Y2A888</accession>
<dbReference type="CDD" id="cd07011">
    <property type="entry name" value="cupin_PMI_type_I_N"/>
    <property type="match status" value="1"/>
</dbReference>
<comment type="catalytic activity">
    <reaction evidence="1">
        <text>D-mannose 6-phosphate = D-fructose 6-phosphate</text>
        <dbReference type="Rhea" id="RHEA:12356"/>
        <dbReference type="ChEBI" id="CHEBI:58735"/>
        <dbReference type="ChEBI" id="CHEBI:61527"/>
        <dbReference type="EC" id="5.3.1.8"/>
    </reaction>
</comment>
<dbReference type="UniPathway" id="UPA00126">
    <property type="reaction ID" value="UER00423"/>
</dbReference>
<dbReference type="PANTHER" id="PTHR10309">
    <property type="entry name" value="MANNOSE-6-PHOSPHATE ISOMERASE"/>
    <property type="match status" value="1"/>
</dbReference>
<comment type="caution">
    <text evidence="16">The sequence shown here is derived from an EMBL/GenBank/DDBJ whole genome shotgun (WGS) entry which is preliminary data.</text>
</comment>
<evidence type="ECO:0000256" key="4">
    <source>
        <dbReference type="ARBA" id="ARBA00004666"/>
    </source>
</evidence>
<evidence type="ECO:0000256" key="8">
    <source>
        <dbReference type="ARBA" id="ARBA00022723"/>
    </source>
</evidence>
<dbReference type="OrthoDB" id="6605218at2759"/>
<dbReference type="GO" id="GO:0004476">
    <property type="term" value="F:mannose-6-phosphate isomerase activity"/>
    <property type="evidence" value="ECO:0007669"/>
    <property type="project" value="UniProtKB-EC"/>
</dbReference>
<evidence type="ECO:0000313" key="16">
    <source>
        <dbReference type="EMBL" id="ORY18739.1"/>
    </source>
</evidence>
<dbReference type="STRING" id="1231657.A0A1Y2A888"/>
<dbReference type="GO" id="GO:0005975">
    <property type="term" value="P:carbohydrate metabolic process"/>
    <property type="evidence" value="ECO:0007669"/>
    <property type="project" value="InterPro"/>
</dbReference>
<dbReference type="Pfam" id="PF20511">
    <property type="entry name" value="PMI_typeI_cat"/>
    <property type="match status" value="1"/>
</dbReference>
<comment type="cofactor">
    <cofactor evidence="2">
        <name>Zn(2+)</name>
        <dbReference type="ChEBI" id="CHEBI:29105"/>
    </cofactor>
</comment>
<dbReference type="InterPro" id="IPR011051">
    <property type="entry name" value="RmlC_Cupin_sf"/>
</dbReference>
<dbReference type="InterPro" id="IPR046457">
    <property type="entry name" value="PMI_typeI_cat"/>
</dbReference>
<dbReference type="PANTHER" id="PTHR10309:SF4">
    <property type="entry name" value="MANNOSE-6-PHOSPHATE ISOMERASE"/>
    <property type="match status" value="1"/>
</dbReference>
<evidence type="ECO:0000259" key="14">
    <source>
        <dbReference type="Pfam" id="PF01238"/>
    </source>
</evidence>
<gene>
    <name evidence="16" type="ORF">BCR34DRAFT_553384</name>
</gene>
<dbReference type="Proteomes" id="UP000193144">
    <property type="component" value="Unassembled WGS sequence"/>
</dbReference>
<feature type="domain" description="Phosphomannose isomerase type I C-terminal" evidence="14">
    <location>
        <begin position="408"/>
        <end position="455"/>
    </location>
</feature>
<keyword evidence="10" id="KW-0413">Isomerase</keyword>
<dbReference type="InterPro" id="IPR014710">
    <property type="entry name" value="RmlC-like_jellyroll"/>
</dbReference>
<evidence type="ECO:0000256" key="3">
    <source>
        <dbReference type="ARBA" id="ARBA00002564"/>
    </source>
</evidence>
<comment type="function">
    <text evidence="3">Involved in the synthesis of the GDP-mannose and dolichol-phosphate-mannose required for a number of critical mannosyl transfer reactions.</text>
</comment>
<dbReference type="GO" id="GO:0005829">
    <property type="term" value="C:cytosol"/>
    <property type="evidence" value="ECO:0007669"/>
    <property type="project" value="TreeGrafter"/>
</dbReference>
<dbReference type="NCBIfam" id="TIGR00218">
    <property type="entry name" value="manA"/>
    <property type="match status" value="1"/>
</dbReference>
<evidence type="ECO:0000256" key="11">
    <source>
        <dbReference type="ARBA" id="ARBA00029741"/>
    </source>
</evidence>
<dbReference type="Gene3D" id="2.60.120.10">
    <property type="entry name" value="Jelly Rolls"/>
    <property type="match status" value="2"/>
</dbReference>
<name>A0A1Y2A888_9PLEO</name>
<dbReference type="GO" id="GO:0009298">
    <property type="term" value="P:GDP-mannose biosynthetic process"/>
    <property type="evidence" value="ECO:0007669"/>
    <property type="project" value="UniProtKB-UniPathway"/>
</dbReference>
<evidence type="ECO:0000259" key="15">
    <source>
        <dbReference type="Pfam" id="PF20511"/>
    </source>
</evidence>
<protein>
    <recommendedName>
        <fullName evidence="7">Mannose-6-phosphate isomerase</fullName>
        <ecNumber evidence="6">5.3.1.8</ecNumber>
    </recommendedName>
    <alternativeName>
        <fullName evidence="11">Phosphohexomutase</fullName>
    </alternativeName>
    <alternativeName>
        <fullName evidence="12">Phosphomannose isomerase</fullName>
    </alternativeName>
</protein>
<evidence type="ECO:0000256" key="13">
    <source>
        <dbReference type="RuleBase" id="RU004189"/>
    </source>
</evidence>
<dbReference type="GO" id="GO:0008270">
    <property type="term" value="F:zinc ion binding"/>
    <property type="evidence" value="ECO:0007669"/>
    <property type="project" value="InterPro"/>
</dbReference>
<dbReference type="EC" id="5.3.1.8" evidence="6"/>
<dbReference type="Pfam" id="PF01238">
    <property type="entry name" value="PMI_typeI_C"/>
    <property type="match status" value="1"/>
</dbReference>
<evidence type="ECO:0000256" key="5">
    <source>
        <dbReference type="ARBA" id="ARBA00010772"/>
    </source>
</evidence>
<evidence type="ECO:0000256" key="10">
    <source>
        <dbReference type="ARBA" id="ARBA00023235"/>
    </source>
</evidence>
<sequence length="491" mass="54747">MSGTFRASVRRWQGCCADSRPTRPLLSMSRHDDVERCQYQMFRSHKFFDSAFVSSQIQFSAGVSVPLASLSPYSTYYSSNSAKMVEKVLQLKCYCNQYPWGKQGSESLAATLCSKTPGTDFEIDEDKPYAEMWMGTYPELPSYVLSTGEDLQDVLDKDAYELIGRPVIQKFNHTKLPYLPKVLSIAKALPLQLHPNKSLASELHQRNPSGFTDPNHKPEIALALSDFEAFCGFKPLADIDRLMHLPPLQAFLPVVKKPTFDDQTLKHVVKTMLSASGEAIKKTNDALMELPRDCFGKDSYIPDMIPRLSKQYNQTDNGIVVALITMNYLQLKAGDSIYIPADGIHAYLSGDIIECMARSNNVLNTGFCPRADRDSVNMFISVLTFTPHDAKEAMLAPEKFDKSKNGKSKLYAPPLSEFNMFSTELKNDESEAIAAIKGPSVMIVTKGEGTLNADGKEHKLSEGYIFFIGQGVEFEFKASKGLLQAFTTFVE</sequence>
<dbReference type="InterPro" id="IPR016305">
    <property type="entry name" value="Mannose-6-P_Isomerase"/>
</dbReference>
<keyword evidence="8" id="KW-0479">Metal-binding</keyword>
<evidence type="ECO:0000256" key="12">
    <source>
        <dbReference type="ARBA" id="ARBA00030762"/>
    </source>
</evidence>
<feature type="domain" description="Phosphomannose isomerase type I catalytic" evidence="15">
    <location>
        <begin position="89"/>
        <end position="236"/>
    </location>
</feature>
<dbReference type="AlphaFoldDB" id="A0A1Y2A888"/>
<keyword evidence="17" id="KW-1185">Reference proteome</keyword>
<keyword evidence="9" id="KW-0862">Zinc</keyword>
<dbReference type="InterPro" id="IPR046456">
    <property type="entry name" value="PMI_typeI_C"/>
</dbReference>
<evidence type="ECO:0000256" key="9">
    <source>
        <dbReference type="ARBA" id="ARBA00022833"/>
    </source>
</evidence>